<keyword evidence="4" id="KW-1133">Transmembrane helix</keyword>
<proteinExistence type="inferred from homology"/>
<keyword evidence="8" id="KW-1185">Reference proteome</keyword>
<dbReference type="CDD" id="cd06225">
    <property type="entry name" value="HAMP"/>
    <property type="match status" value="1"/>
</dbReference>
<dbReference type="RefSeq" id="WP_186893069.1">
    <property type="nucleotide sequence ID" value="NZ_WJBE01000001.1"/>
</dbReference>
<feature type="domain" description="HAMP" evidence="6">
    <location>
        <begin position="429"/>
        <end position="481"/>
    </location>
</feature>
<evidence type="ECO:0000256" key="4">
    <source>
        <dbReference type="SAM" id="Phobius"/>
    </source>
</evidence>
<dbReference type="Gene3D" id="6.10.340.10">
    <property type="match status" value="1"/>
</dbReference>
<evidence type="ECO:0000256" key="1">
    <source>
        <dbReference type="ARBA" id="ARBA00022500"/>
    </source>
</evidence>
<evidence type="ECO:0000313" key="8">
    <source>
        <dbReference type="Proteomes" id="UP000622405"/>
    </source>
</evidence>
<evidence type="ECO:0000256" key="3">
    <source>
        <dbReference type="PROSITE-ProRule" id="PRU00284"/>
    </source>
</evidence>
<dbReference type="PRINTS" id="PR00260">
    <property type="entry name" value="CHEMTRNSDUCR"/>
</dbReference>
<evidence type="ECO:0000256" key="2">
    <source>
        <dbReference type="ARBA" id="ARBA00029447"/>
    </source>
</evidence>
<feature type="transmembrane region" description="Helical" evidence="4">
    <location>
        <begin position="49"/>
        <end position="67"/>
    </location>
</feature>
<evidence type="ECO:0000259" key="5">
    <source>
        <dbReference type="PROSITE" id="PS50111"/>
    </source>
</evidence>
<keyword evidence="4" id="KW-0812">Transmembrane</keyword>
<dbReference type="PROSITE" id="PS50111">
    <property type="entry name" value="CHEMOTAXIS_TRANSDUC_2"/>
    <property type="match status" value="1"/>
</dbReference>
<dbReference type="PANTHER" id="PTHR43531">
    <property type="entry name" value="PROTEIN ICFG"/>
    <property type="match status" value="1"/>
</dbReference>
<sequence>MKHEKSLLAKILMTVVLPVALIFGAIAAIAMVVTSQNVDQFAKIQNNLLLIYVIGLAVIVGVIVLGMKDTSNRITSLAEAAKRMADGDIEVGLRSDKPQDQLGEIAYALSLLAENNKTQSEIAKKLADGDLSETISPLSDKDRLGSNLVAAQKSMKKLLDYFVMMPELVEKKVYYDKSVENDLAGDYKKALGQANQAMATVTTNMEYYLAILDALPYRVTTTDKDMKMVFVNKILEDLMKMTGTAEKREDIRGIDCHTCNLEMCHTENCGVTMLNGNGDQLNELGYAEYRFEFRERYYRMDTMNLIDKNGEKIGYVEVSHDTTPVMSVNNYRSNAVVRLADNLHRLSEGNLDLDLHVDEPGQYTNEVYAQFKAIGDSLTEVKNTIGNLIDDASMLTHAAIDGQLDARADETKFAGSWLELISGMNGILGEIAKPLQEVTDVMDEISQGNLKVTVNGSYRGSFDELKQSVNSMGSGFKKIVGEISTVTEEIGNGNLNLENVSSFGGDFNTISDALNTIIGTLNSLLGDINHAAEQVNAGANQVSDSSQALAQGSTEQASSIQELTASITEIADQTKNNAVNANKARELATDVMGNADKGNHQMTEMQQSMVEINKSSEDISKIIKVIDDIAFQTNILALNAAVEAARAGQHGKGFAVVAEEVRTLAARSADAAKETTGLIEGSISKVAEGTKIADETASALDEIVGGIAKVNDLIGNIATASNEQATGIAQINMGVEQVAQVVQQNSATAEESAAASEELSGQSILLKQMIDQFQLR</sequence>
<dbReference type="Gene3D" id="1.10.287.950">
    <property type="entry name" value="Methyl-accepting chemotaxis protein"/>
    <property type="match status" value="1"/>
</dbReference>
<dbReference type="Proteomes" id="UP000622405">
    <property type="component" value="Unassembled WGS sequence"/>
</dbReference>
<comment type="similarity">
    <text evidence="2">Belongs to the methyl-accepting chemotaxis (MCP) protein family.</text>
</comment>
<name>A0ABR6YTG5_9FIRM</name>
<reference evidence="7 8" key="1">
    <citation type="journal article" date="2020" name="mSystems">
        <title>Defining Genomic and Predicted Metabolic Features of the Acetobacterium Genus.</title>
        <authorList>
            <person name="Ross D.E."/>
            <person name="Marshall C.W."/>
            <person name="Gulliver D."/>
            <person name="May H.D."/>
            <person name="Norman R.S."/>
        </authorList>
    </citation>
    <scope>NUCLEOTIDE SEQUENCE [LARGE SCALE GENOMIC DNA]</scope>
    <source>
        <strain evidence="7 8">DSM 4132</strain>
    </source>
</reference>
<dbReference type="InterPro" id="IPR004089">
    <property type="entry name" value="MCPsignal_dom"/>
</dbReference>
<accession>A0ABR6YTG5</accession>
<dbReference type="InterPro" id="IPR051310">
    <property type="entry name" value="MCP_chemotaxis"/>
</dbReference>
<evidence type="ECO:0000313" key="7">
    <source>
        <dbReference type="EMBL" id="MBC3898417.1"/>
    </source>
</evidence>
<dbReference type="Gene3D" id="1.20.120.1530">
    <property type="match status" value="1"/>
</dbReference>
<dbReference type="Pfam" id="PF18947">
    <property type="entry name" value="HAMP_2"/>
    <property type="match status" value="1"/>
</dbReference>
<dbReference type="EMBL" id="WJBE01000001">
    <property type="protein sequence ID" value="MBC3898417.1"/>
    <property type="molecule type" value="Genomic_DNA"/>
</dbReference>
<dbReference type="CDD" id="cd11386">
    <property type="entry name" value="MCP_signal"/>
    <property type="match status" value="1"/>
</dbReference>
<dbReference type="Pfam" id="PF00015">
    <property type="entry name" value="MCPsignal"/>
    <property type="match status" value="1"/>
</dbReference>
<dbReference type="Gene3D" id="3.30.450.20">
    <property type="entry name" value="PAS domain"/>
    <property type="match status" value="1"/>
</dbReference>
<dbReference type="SMART" id="SM00304">
    <property type="entry name" value="HAMP"/>
    <property type="match status" value="2"/>
</dbReference>
<dbReference type="PROSITE" id="PS50885">
    <property type="entry name" value="HAMP"/>
    <property type="match status" value="2"/>
</dbReference>
<feature type="domain" description="HAMP" evidence="6">
    <location>
        <begin position="68"/>
        <end position="121"/>
    </location>
</feature>
<dbReference type="PANTHER" id="PTHR43531:SF11">
    <property type="entry name" value="METHYL-ACCEPTING CHEMOTAXIS PROTEIN 3"/>
    <property type="match status" value="1"/>
</dbReference>
<organism evidence="7 8">
    <name type="scientific">Acetobacterium malicum</name>
    <dbReference type="NCBI Taxonomy" id="52692"/>
    <lineage>
        <taxon>Bacteria</taxon>
        <taxon>Bacillati</taxon>
        <taxon>Bacillota</taxon>
        <taxon>Clostridia</taxon>
        <taxon>Eubacteriales</taxon>
        <taxon>Eubacteriaceae</taxon>
        <taxon>Acetobacterium</taxon>
    </lineage>
</organism>
<feature type="transmembrane region" description="Helical" evidence="4">
    <location>
        <begin position="7"/>
        <end position="29"/>
    </location>
</feature>
<dbReference type="InterPro" id="IPR003660">
    <property type="entry name" value="HAMP_dom"/>
</dbReference>
<dbReference type="SMART" id="SM00283">
    <property type="entry name" value="MA"/>
    <property type="match status" value="1"/>
</dbReference>
<dbReference type="InterPro" id="IPR004090">
    <property type="entry name" value="Chemotax_Me-accpt_rcpt"/>
</dbReference>
<evidence type="ECO:0000259" key="6">
    <source>
        <dbReference type="PROSITE" id="PS50885"/>
    </source>
</evidence>
<gene>
    <name evidence="7" type="ORF">GH811_02140</name>
</gene>
<comment type="caution">
    <text evidence="7">The sequence shown here is derived from an EMBL/GenBank/DDBJ whole genome shotgun (WGS) entry which is preliminary data.</text>
</comment>
<keyword evidence="1" id="KW-0145">Chemotaxis</keyword>
<protein>
    <submittedName>
        <fullName evidence="7">HAMP domain-containing protein</fullName>
    </submittedName>
</protein>
<keyword evidence="4" id="KW-0472">Membrane</keyword>
<feature type="domain" description="Methyl-accepting transducer" evidence="5">
    <location>
        <begin position="531"/>
        <end position="760"/>
    </location>
</feature>
<keyword evidence="3" id="KW-0807">Transducer</keyword>
<dbReference type="SUPFAM" id="SSF58104">
    <property type="entry name" value="Methyl-accepting chemotaxis protein (MCP) signaling domain"/>
    <property type="match status" value="2"/>
</dbReference>